<name>A0AAE3JKB0_9SPIR</name>
<dbReference type="PROSITE" id="PS51379">
    <property type="entry name" value="4FE4S_FER_2"/>
    <property type="match status" value="1"/>
</dbReference>
<dbReference type="Pfam" id="PF01656">
    <property type="entry name" value="CbiA"/>
    <property type="match status" value="1"/>
</dbReference>
<dbReference type="PANTHER" id="PTHR43534">
    <property type="entry name" value="MIND SUPERFAMILY P-LOOP ATPASE CONTAINING AN INSERTED FERREDOXIN DOMAIN"/>
    <property type="match status" value="1"/>
</dbReference>
<dbReference type="InterPro" id="IPR027417">
    <property type="entry name" value="P-loop_NTPase"/>
</dbReference>
<dbReference type="AlphaFoldDB" id="A0AAE3JKB0"/>
<keyword evidence="5" id="KW-0547">Nucleotide-binding</keyword>
<keyword evidence="5" id="KW-0067">ATP-binding</keyword>
<dbReference type="GO" id="GO:0005524">
    <property type="term" value="F:ATP binding"/>
    <property type="evidence" value="ECO:0007669"/>
    <property type="project" value="UniProtKB-KW"/>
</dbReference>
<dbReference type="PANTHER" id="PTHR43534:SF1">
    <property type="entry name" value="4FE-4S CLUSTER CONTAINING PARA FAMILY ATPASE PROTEIN"/>
    <property type="match status" value="1"/>
</dbReference>
<evidence type="ECO:0000256" key="2">
    <source>
        <dbReference type="ARBA" id="ARBA00023004"/>
    </source>
</evidence>
<dbReference type="GO" id="GO:0051536">
    <property type="term" value="F:iron-sulfur cluster binding"/>
    <property type="evidence" value="ECO:0007669"/>
    <property type="project" value="UniProtKB-KW"/>
</dbReference>
<keyword evidence="6" id="KW-1185">Reference proteome</keyword>
<dbReference type="RefSeq" id="WP_230753232.1">
    <property type="nucleotide sequence ID" value="NZ_JAINWA010000001.1"/>
</dbReference>
<keyword evidence="3" id="KW-0411">Iron-sulfur</keyword>
<dbReference type="PROSITE" id="PS00198">
    <property type="entry name" value="4FE4S_FER_1"/>
    <property type="match status" value="1"/>
</dbReference>
<keyword evidence="2" id="KW-0408">Iron</keyword>
<organism evidence="5 6">
    <name type="scientific">Teretinema zuelzerae</name>
    <dbReference type="NCBI Taxonomy" id="156"/>
    <lineage>
        <taxon>Bacteria</taxon>
        <taxon>Pseudomonadati</taxon>
        <taxon>Spirochaetota</taxon>
        <taxon>Spirochaetia</taxon>
        <taxon>Spirochaetales</taxon>
        <taxon>Treponemataceae</taxon>
        <taxon>Teretinema</taxon>
    </lineage>
</organism>
<evidence type="ECO:0000259" key="4">
    <source>
        <dbReference type="PROSITE" id="PS51379"/>
    </source>
</evidence>
<evidence type="ECO:0000256" key="3">
    <source>
        <dbReference type="ARBA" id="ARBA00023014"/>
    </source>
</evidence>
<dbReference type="InterPro" id="IPR002586">
    <property type="entry name" value="CobQ/CobB/MinD/ParA_Nub-bd_dom"/>
</dbReference>
<evidence type="ECO:0000313" key="6">
    <source>
        <dbReference type="Proteomes" id="UP001198163"/>
    </source>
</evidence>
<dbReference type="EMBL" id="JAINWA010000001">
    <property type="protein sequence ID" value="MCD1653789.1"/>
    <property type="molecule type" value="Genomic_DNA"/>
</dbReference>
<dbReference type="GO" id="GO:0046872">
    <property type="term" value="F:metal ion binding"/>
    <property type="evidence" value="ECO:0007669"/>
    <property type="project" value="UniProtKB-KW"/>
</dbReference>
<evidence type="ECO:0000256" key="1">
    <source>
        <dbReference type="ARBA" id="ARBA00022723"/>
    </source>
</evidence>
<dbReference type="InterPro" id="IPR017896">
    <property type="entry name" value="4Fe4S_Fe-S-bd"/>
</dbReference>
<accession>A0AAE3JKB0</accession>
<protein>
    <submittedName>
        <fullName evidence="5">ATP-binding protein</fullName>
    </submittedName>
</protein>
<comment type="caution">
    <text evidence="5">The sequence shown here is derived from an EMBL/GenBank/DDBJ whole genome shotgun (WGS) entry which is preliminary data.</text>
</comment>
<dbReference type="InterPro" id="IPR017900">
    <property type="entry name" value="4Fe4S_Fe_S_CS"/>
</dbReference>
<sequence length="300" mass="31477">MKELIIISGKGGTGKTSMTAAIASLASRSGSAVFADCDVDAADLHLLFNPEVQEKREFISGHVARIDPLKCISTGQDGGCADCAALCRFDAISLSAAAGCVVEEGSCEGCGVCVRFCPAHAIDFPDRRCGEQYVSNTRFGVLVHAALDIRAENSGKLVTSVRKDAKRIAGEKNADWIIVDGSPGTGCPVIASITGADAALVVTEPTVSGLHDLERVASLAKHLGVRFFVAVNKADINPAQSDEIRSWCGRNSVPFLGTMPWDPSVTRAQIAGKSIIEYNPSCPASQAAASLWDVLVAELQ</sequence>
<reference evidence="5" key="1">
    <citation type="submission" date="2021-08" db="EMBL/GenBank/DDBJ databases">
        <title>Comparative analyses of Brucepasteria parasyntrophica and Teretinema zuelzerae.</title>
        <authorList>
            <person name="Song Y."/>
            <person name="Brune A."/>
        </authorList>
    </citation>
    <scope>NUCLEOTIDE SEQUENCE</scope>
    <source>
        <strain evidence="5">DSM 1903</strain>
    </source>
</reference>
<proteinExistence type="predicted"/>
<dbReference type="SUPFAM" id="SSF54862">
    <property type="entry name" value="4Fe-4S ferredoxins"/>
    <property type="match status" value="1"/>
</dbReference>
<evidence type="ECO:0000313" key="5">
    <source>
        <dbReference type="EMBL" id="MCD1653789.1"/>
    </source>
</evidence>
<keyword evidence="1" id="KW-0479">Metal-binding</keyword>
<feature type="domain" description="4Fe-4S ferredoxin-type" evidence="4">
    <location>
        <begin position="98"/>
        <end position="127"/>
    </location>
</feature>
<dbReference type="Gene3D" id="3.30.70.20">
    <property type="match status" value="1"/>
</dbReference>
<dbReference type="CDD" id="cd03110">
    <property type="entry name" value="SIMIBI_bact_arch"/>
    <property type="match status" value="1"/>
</dbReference>
<dbReference type="Gene3D" id="3.40.50.300">
    <property type="entry name" value="P-loop containing nucleotide triphosphate hydrolases"/>
    <property type="match status" value="1"/>
</dbReference>
<dbReference type="SUPFAM" id="SSF52540">
    <property type="entry name" value="P-loop containing nucleoside triphosphate hydrolases"/>
    <property type="match status" value="1"/>
</dbReference>
<gene>
    <name evidence="5" type="ORF">K7J14_03630</name>
</gene>
<dbReference type="Proteomes" id="UP001198163">
    <property type="component" value="Unassembled WGS sequence"/>
</dbReference>